<sequence length="89" mass="10313">MFKQIEMRSNMRILANFSGFDSHSETKASLFIATFFDQFCVIIGKVNSYCFRFTFILFRIVLFEDYIENAQDGTKLLGMPETSSCIKLV</sequence>
<dbReference type="AlphaFoldDB" id="A0A256FA84"/>
<comment type="caution">
    <text evidence="1">The sequence shown here is derived from an EMBL/GenBank/DDBJ whole genome shotgun (WGS) entry which is preliminary data.</text>
</comment>
<organism evidence="1 2">
    <name type="scientific">Brucella rhizosphaerae</name>
    <dbReference type="NCBI Taxonomy" id="571254"/>
    <lineage>
        <taxon>Bacteria</taxon>
        <taxon>Pseudomonadati</taxon>
        <taxon>Pseudomonadota</taxon>
        <taxon>Alphaproteobacteria</taxon>
        <taxon>Hyphomicrobiales</taxon>
        <taxon>Brucellaceae</taxon>
        <taxon>Brucella/Ochrobactrum group</taxon>
        <taxon>Brucella</taxon>
    </lineage>
</organism>
<dbReference type="Proteomes" id="UP000216345">
    <property type="component" value="Unassembled WGS sequence"/>
</dbReference>
<reference evidence="1 2" key="1">
    <citation type="submission" date="2017-07" db="EMBL/GenBank/DDBJ databases">
        <title>Phylogenetic study on the rhizospheric bacterium Ochrobactrum sp. A44.</title>
        <authorList>
            <person name="Krzyzanowska D.M."/>
            <person name="Ossowicki A."/>
            <person name="Rajewska M."/>
            <person name="Maciag T."/>
            <person name="Kaczynski Z."/>
            <person name="Czerwicka M."/>
            <person name="Jafra S."/>
        </authorList>
    </citation>
    <scope>NUCLEOTIDE SEQUENCE [LARGE SCALE GENOMIC DNA]</scope>
    <source>
        <strain evidence="1 2">PR17</strain>
    </source>
</reference>
<accession>A0A256FA84</accession>
<gene>
    <name evidence="1" type="ORF">CEV32_1639</name>
</gene>
<evidence type="ECO:0000313" key="1">
    <source>
        <dbReference type="EMBL" id="OYR11341.1"/>
    </source>
</evidence>
<keyword evidence="2" id="KW-1185">Reference proteome</keyword>
<dbReference type="EMBL" id="NNRK01000033">
    <property type="protein sequence ID" value="OYR11341.1"/>
    <property type="molecule type" value="Genomic_DNA"/>
</dbReference>
<evidence type="ECO:0000313" key="2">
    <source>
        <dbReference type="Proteomes" id="UP000216345"/>
    </source>
</evidence>
<protein>
    <submittedName>
        <fullName evidence="1">Uncharacterized protein</fullName>
    </submittedName>
</protein>
<proteinExistence type="predicted"/>
<name>A0A256FA84_9HYPH</name>